<comment type="caution">
    <text evidence="3">The sequence shown here is derived from an EMBL/GenBank/DDBJ whole genome shotgun (WGS) entry which is preliminary data.</text>
</comment>
<protein>
    <recommendedName>
        <fullName evidence="5">Integral membrane protein</fullName>
    </recommendedName>
</protein>
<name>A0ABQ2KID0_9NOCA</name>
<reference evidence="4" key="1">
    <citation type="journal article" date="2019" name="Int. J. Syst. Evol. Microbiol.">
        <title>The Global Catalogue of Microorganisms (GCM) 10K type strain sequencing project: providing services to taxonomists for standard genome sequencing and annotation.</title>
        <authorList>
            <consortium name="The Broad Institute Genomics Platform"/>
            <consortium name="The Broad Institute Genome Sequencing Center for Infectious Disease"/>
            <person name="Wu L."/>
            <person name="Ma J."/>
        </authorList>
    </citation>
    <scope>NUCLEOTIDE SEQUENCE [LARGE SCALE GENOMIC DNA]</scope>
    <source>
        <strain evidence="4">CGMCC 4.7329</strain>
    </source>
</reference>
<organism evidence="3 4">
    <name type="scientific">Nocardia rhizosphaerihabitans</name>
    <dbReference type="NCBI Taxonomy" id="1691570"/>
    <lineage>
        <taxon>Bacteria</taxon>
        <taxon>Bacillati</taxon>
        <taxon>Actinomycetota</taxon>
        <taxon>Actinomycetes</taxon>
        <taxon>Mycobacteriales</taxon>
        <taxon>Nocardiaceae</taxon>
        <taxon>Nocardia</taxon>
    </lineage>
</organism>
<keyword evidence="4" id="KW-1185">Reference proteome</keyword>
<feature type="transmembrane region" description="Helical" evidence="2">
    <location>
        <begin position="401"/>
        <end position="418"/>
    </location>
</feature>
<accession>A0ABQ2KID0</accession>
<feature type="transmembrane region" description="Helical" evidence="2">
    <location>
        <begin position="58"/>
        <end position="80"/>
    </location>
</feature>
<keyword evidence="2" id="KW-1133">Transmembrane helix</keyword>
<feature type="transmembrane region" description="Helical" evidence="2">
    <location>
        <begin position="424"/>
        <end position="444"/>
    </location>
</feature>
<feature type="transmembrane region" description="Helical" evidence="2">
    <location>
        <begin position="341"/>
        <end position="360"/>
    </location>
</feature>
<dbReference type="Proteomes" id="UP000658127">
    <property type="component" value="Unassembled WGS sequence"/>
</dbReference>
<evidence type="ECO:0000256" key="1">
    <source>
        <dbReference type="SAM" id="MobiDB-lite"/>
    </source>
</evidence>
<keyword evidence="2" id="KW-0472">Membrane</keyword>
<proteinExistence type="predicted"/>
<sequence length="465" mass="49370">MNSSPGSDEPLDATEREELQCLRRELAALRAERREEEPPAAASSGGPARASGHRMLRWTGSAVLLVLVAVLSFSAVLARYTHNELLDTDRYVQKMAALGSNPVLQAELTDQITDEIVTRLDIEAVTTDALLSIIDNAPRVPPAVVGLAPVIADQAESFVHRTVESFVSSDQFEALWIQANRQAHQALVAVLTGETRPAVQISDQGTVSISLAPIIDRVRAALIDRGFAFADKIPTIDDSFVLFESPELVKAQRVTSAMEKASGVLPWLALLVAAGAVWAAPRGARRRAISLVGVSIAVAMALLAMTITLGRSLYLGAVPAEALSSQAAAVLIDTMLVPLRTILRAVFALAVVIALVGYLTGSSRSAVAVRGACRKALDAMRVPKDGRAPYPIESAVAQFRIPLRVVIVAIAVTTLVFWPYPSGAVVVVTVFAALVALLVVELVARPALVERDSPVGAAAVVTRKE</sequence>
<evidence type="ECO:0000313" key="3">
    <source>
        <dbReference type="EMBL" id="GGN82802.1"/>
    </source>
</evidence>
<evidence type="ECO:0008006" key="5">
    <source>
        <dbReference type="Google" id="ProtNLM"/>
    </source>
</evidence>
<dbReference type="EMBL" id="BMNE01000003">
    <property type="protein sequence ID" value="GGN82802.1"/>
    <property type="molecule type" value="Genomic_DNA"/>
</dbReference>
<feature type="compositionally biased region" description="Low complexity" evidence="1">
    <location>
        <begin position="39"/>
        <end position="50"/>
    </location>
</feature>
<gene>
    <name evidence="3" type="ORF">GCM10011610_34570</name>
</gene>
<keyword evidence="2" id="KW-0812">Transmembrane</keyword>
<dbReference type="RefSeq" id="WP_189029157.1">
    <property type="nucleotide sequence ID" value="NZ_BMNE01000003.1"/>
</dbReference>
<evidence type="ECO:0000313" key="4">
    <source>
        <dbReference type="Proteomes" id="UP000658127"/>
    </source>
</evidence>
<evidence type="ECO:0000256" key="2">
    <source>
        <dbReference type="SAM" id="Phobius"/>
    </source>
</evidence>
<feature type="region of interest" description="Disordered" evidence="1">
    <location>
        <begin position="30"/>
        <end position="51"/>
    </location>
</feature>
<feature type="transmembrane region" description="Helical" evidence="2">
    <location>
        <begin position="288"/>
        <end position="309"/>
    </location>
</feature>